<reference evidence="1" key="1">
    <citation type="submission" date="2021-09" db="EMBL/GenBank/DDBJ databases">
        <authorList>
            <consortium name="AG Swart"/>
            <person name="Singh M."/>
            <person name="Singh A."/>
            <person name="Seah K."/>
            <person name="Emmerich C."/>
        </authorList>
    </citation>
    <scope>NUCLEOTIDE SEQUENCE</scope>
    <source>
        <strain evidence="1">ATCC30299</strain>
    </source>
</reference>
<name>A0AAU9IPR1_9CILI</name>
<evidence type="ECO:0000313" key="2">
    <source>
        <dbReference type="Proteomes" id="UP001162131"/>
    </source>
</evidence>
<accession>A0AAU9IPR1</accession>
<dbReference type="AlphaFoldDB" id="A0AAU9IPR1"/>
<dbReference type="EMBL" id="CAJZBQ010000004">
    <property type="protein sequence ID" value="CAG9311455.1"/>
    <property type="molecule type" value="Genomic_DNA"/>
</dbReference>
<comment type="caution">
    <text evidence="1">The sequence shown here is derived from an EMBL/GenBank/DDBJ whole genome shotgun (WGS) entry which is preliminary data.</text>
</comment>
<proteinExistence type="predicted"/>
<organism evidence="1 2">
    <name type="scientific">Blepharisma stoltei</name>
    <dbReference type="NCBI Taxonomy" id="1481888"/>
    <lineage>
        <taxon>Eukaryota</taxon>
        <taxon>Sar</taxon>
        <taxon>Alveolata</taxon>
        <taxon>Ciliophora</taxon>
        <taxon>Postciliodesmatophora</taxon>
        <taxon>Heterotrichea</taxon>
        <taxon>Heterotrichida</taxon>
        <taxon>Blepharismidae</taxon>
        <taxon>Blepharisma</taxon>
    </lineage>
</organism>
<evidence type="ECO:0000313" key="1">
    <source>
        <dbReference type="EMBL" id="CAG9311455.1"/>
    </source>
</evidence>
<gene>
    <name evidence="1" type="ORF">BSTOLATCC_MIC3744</name>
</gene>
<sequence>MKNLSYGRNEVLHLEPKRPYRYNDRLKRKESRERTVPKEVKMCVESFEDTNTESTHTRQPTMIINNLSQSQRFISALSNVPSDGLLKLETSLDFWDYGVGSLDLNFEYDSDEFLSDISRFEDAENTQEPLKSFTQDSTKNSIKQSLVVESKSYITHKTGKKTKILGKLKESTNAKPTLSTHENEPDSYREKNYYYGKQSGSPQSDFINYITSKAYCPKCQCEVSTTVKFKFPSMTFWQKLCCRTCYGSGDFKEILYHCKKCKTLITKIKRSKK</sequence>
<evidence type="ECO:0008006" key="3">
    <source>
        <dbReference type="Google" id="ProtNLM"/>
    </source>
</evidence>
<keyword evidence="2" id="KW-1185">Reference proteome</keyword>
<dbReference type="Proteomes" id="UP001162131">
    <property type="component" value="Unassembled WGS sequence"/>
</dbReference>
<protein>
    <recommendedName>
        <fullName evidence="3">LITAF domain-containing protein</fullName>
    </recommendedName>
</protein>